<evidence type="ECO:0000313" key="2">
    <source>
        <dbReference type="Proteomes" id="UP000001416"/>
    </source>
</evidence>
<dbReference type="PANTHER" id="PTHR38031">
    <property type="entry name" value="SULFUR CARRIER PROTEIN SLR0821-RELATED"/>
    <property type="match status" value="1"/>
</dbReference>
<dbReference type="RefSeq" id="WP_011112831.1">
    <property type="nucleotide sequence ID" value="NC_004757.1"/>
</dbReference>
<dbReference type="InterPro" id="IPR016155">
    <property type="entry name" value="Mopterin_synth/thiamin_S_b"/>
</dbReference>
<dbReference type="PhylomeDB" id="Q82SH5"/>
<sequence>MSITVIIPTILRPLTHQQKHIDMEGSRVSEIIDHMDQQYPGIKEKLVANGNAHRFINIYVNDNDIRFQDGLATSLRDGDVLTILPAVAGG</sequence>
<name>Q82SH5_NITEU</name>
<dbReference type="PANTHER" id="PTHR38031:SF1">
    <property type="entry name" value="SULFUR CARRIER PROTEIN CYSO"/>
    <property type="match status" value="1"/>
</dbReference>
<evidence type="ECO:0000313" key="1">
    <source>
        <dbReference type="EMBL" id="CAD86263.1"/>
    </source>
</evidence>
<dbReference type="NCBIfam" id="TIGR01687">
    <property type="entry name" value="moaD_arch"/>
    <property type="match status" value="1"/>
</dbReference>
<keyword evidence="2" id="KW-1185">Reference proteome</keyword>
<dbReference type="STRING" id="228410.NE2351"/>
<dbReference type="HOGENOM" id="CLU_114601_1_0_4"/>
<protein>
    <submittedName>
        <fullName evidence="1">DUF170</fullName>
    </submittedName>
</protein>
<dbReference type="OrthoDB" id="9156098at2"/>
<dbReference type="Gene3D" id="3.10.20.30">
    <property type="match status" value="1"/>
</dbReference>
<proteinExistence type="predicted"/>
<dbReference type="InterPro" id="IPR052045">
    <property type="entry name" value="Sulfur_Carrier/Prot_Modifier"/>
</dbReference>
<dbReference type="KEGG" id="neu:NE2351"/>
<dbReference type="Proteomes" id="UP000001416">
    <property type="component" value="Chromosome"/>
</dbReference>
<accession>Q82SH5</accession>
<dbReference type="SUPFAM" id="SSF54285">
    <property type="entry name" value="MoaD/ThiS"/>
    <property type="match status" value="1"/>
</dbReference>
<dbReference type="eggNOG" id="COG1977">
    <property type="taxonomic scope" value="Bacteria"/>
</dbReference>
<dbReference type="InterPro" id="IPR003749">
    <property type="entry name" value="ThiS/MoaD-like"/>
</dbReference>
<reference evidence="1 2" key="1">
    <citation type="journal article" date="2003" name="J. Bacteriol.">
        <title>Complete genome sequence of the ammonia-oxidizing bacterium and obligate chemolithoautotroph Nitrosomonas europaea.</title>
        <authorList>
            <person name="Chain P."/>
            <person name="Lamerdin J."/>
            <person name="Larimer F."/>
            <person name="Regala W."/>
            <person name="Land M."/>
            <person name="Hauser L."/>
            <person name="Hooper A."/>
            <person name="Klotz M."/>
            <person name="Norton J."/>
            <person name="Sayavedra-Soto L."/>
            <person name="Arciero D."/>
            <person name="Hommes N."/>
            <person name="Whittaker M."/>
            <person name="Arp D."/>
        </authorList>
    </citation>
    <scope>NUCLEOTIDE SEQUENCE [LARGE SCALE GENOMIC DNA]</scope>
    <source>
        <strain evidence="2">ATCC 19718 / CIP 103999 / KCTC 2705 / NBRC 14298</strain>
    </source>
</reference>
<dbReference type="GeneID" id="87105483"/>
<dbReference type="InterPro" id="IPR010038">
    <property type="entry name" value="MoaD_arc-typ"/>
</dbReference>
<dbReference type="Pfam" id="PF02597">
    <property type="entry name" value="ThiS"/>
    <property type="match status" value="1"/>
</dbReference>
<dbReference type="InterPro" id="IPR012675">
    <property type="entry name" value="Beta-grasp_dom_sf"/>
</dbReference>
<organism evidence="1 2">
    <name type="scientific">Nitrosomonas europaea (strain ATCC 19718 / CIP 103999 / KCTC 2705 / NBRC 14298)</name>
    <dbReference type="NCBI Taxonomy" id="228410"/>
    <lineage>
        <taxon>Bacteria</taxon>
        <taxon>Pseudomonadati</taxon>
        <taxon>Pseudomonadota</taxon>
        <taxon>Betaproteobacteria</taxon>
        <taxon>Nitrosomonadales</taxon>
        <taxon>Nitrosomonadaceae</taxon>
        <taxon>Nitrosomonas</taxon>
    </lineage>
</organism>
<gene>
    <name evidence="1" type="ordered locus">NE2351</name>
</gene>
<dbReference type="AlphaFoldDB" id="Q82SH5"/>
<dbReference type="EMBL" id="AL954747">
    <property type="protein sequence ID" value="CAD86263.1"/>
    <property type="molecule type" value="Genomic_DNA"/>
</dbReference>